<feature type="transmembrane region" description="Helical" evidence="2">
    <location>
        <begin position="38"/>
        <end position="56"/>
    </location>
</feature>
<protein>
    <submittedName>
        <fullName evidence="4">DMT family transporter</fullName>
    </submittedName>
</protein>
<evidence type="ECO:0000259" key="3">
    <source>
        <dbReference type="Pfam" id="PF00892"/>
    </source>
</evidence>
<proteinExistence type="inferred from homology"/>
<evidence type="ECO:0000256" key="1">
    <source>
        <dbReference type="ARBA" id="ARBA00007362"/>
    </source>
</evidence>
<organism evidence="4">
    <name type="scientific">Sinomonas puerhi</name>
    <dbReference type="NCBI Taxonomy" id="3238584"/>
    <lineage>
        <taxon>Bacteria</taxon>
        <taxon>Bacillati</taxon>
        <taxon>Actinomycetota</taxon>
        <taxon>Actinomycetes</taxon>
        <taxon>Micrococcales</taxon>
        <taxon>Micrococcaceae</taxon>
        <taxon>Sinomonas</taxon>
    </lineage>
</organism>
<feature type="domain" description="EamA" evidence="3">
    <location>
        <begin position="10"/>
        <end position="142"/>
    </location>
</feature>
<evidence type="ECO:0000313" key="4">
    <source>
        <dbReference type="EMBL" id="XDP47214.1"/>
    </source>
</evidence>
<name>A0AB39LAI7_9MICC</name>
<keyword evidence="2" id="KW-0472">Membrane</keyword>
<dbReference type="SUPFAM" id="SSF103481">
    <property type="entry name" value="Multidrug resistance efflux transporter EmrE"/>
    <property type="match status" value="2"/>
</dbReference>
<dbReference type="InterPro" id="IPR000620">
    <property type="entry name" value="EamA_dom"/>
</dbReference>
<evidence type="ECO:0000256" key="2">
    <source>
        <dbReference type="SAM" id="Phobius"/>
    </source>
</evidence>
<reference evidence="4" key="1">
    <citation type="submission" date="2024-07" db="EMBL/GenBank/DDBJ databases">
        <authorList>
            <person name="fu j."/>
        </authorList>
    </citation>
    <scope>NUCLEOTIDE SEQUENCE</scope>
    <source>
        <strain evidence="4">P10A9</strain>
    </source>
</reference>
<comment type="similarity">
    <text evidence="1">Belongs to the EamA transporter family.</text>
</comment>
<feature type="transmembrane region" description="Helical" evidence="2">
    <location>
        <begin position="95"/>
        <end position="115"/>
    </location>
</feature>
<feature type="transmembrane region" description="Helical" evidence="2">
    <location>
        <begin position="257"/>
        <end position="277"/>
    </location>
</feature>
<dbReference type="RefSeq" id="WP_369047322.1">
    <property type="nucleotide sequence ID" value="NZ_CP163302.1"/>
</dbReference>
<keyword evidence="2" id="KW-1133">Transmembrane helix</keyword>
<dbReference type="Gene3D" id="1.10.3730.20">
    <property type="match status" value="1"/>
</dbReference>
<feature type="transmembrane region" description="Helical" evidence="2">
    <location>
        <begin position="12"/>
        <end position="32"/>
    </location>
</feature>
<keyword evidence="2" id="KW-0812">Transmembrane</keyword>
<feature type="transmembrane region" description="Helical" evidence="2">
    <location>
        <begin position="196"/>
        <end position="221"/>
    </location>
</feature>
<feature type="transmembrane region" description="Helical" evidence="2">
    <location>
        <begin position="68"/>
        <end position="89"/>
    </location>
</feature>
<feature type="domain" description="EamA" evidence="3">
    <location>
        <begin position="166"/>
        <end position="298"/>
    </location>
</feature>
<feature type="transmembrane region" description="Helical" evidence="2">
    <location>
        <begin position="164"/>
        <end position="184"/>
    </location>
</feature>
<dbReference type="AlphaFoldDB" id="A0AB39LAI7"/>
<sequence>MTDPRRDHGLGVACVLGASVLWGTTGTASALAPAVTPLAIGAASMGFGGLLLAATAGRQIVRQRGSLVRSWPLVALGGVAVLVYALAFYTSMRLAGVAVGTAVSIAGAPIAAALLERMVDGRRLSARWVGGALLGIAGAAVLCLARGAVPGGAESGAAAPEQTVAGVALGAVAAASYALYSFTSHRIMRAGVTSRAAVGATFGVAAVGLLVVLALTGGAFLTSWTHIGVGAYLALVPMFLGYVLFGWGLSRVSASTATTVSLAEPVVAAVLAVLVVGERLPPAGWAGMALIVACLAVLTVPMPSWMRPRGRAPRDAATTGTADAAVAVVAPEG</sequence>
<gene>
    <name evidence="4" type="ORF">AB5L97_09670</name>
</gene>
<accession>A0AB39LAI7</accession>
<feature type="transmembrane region" description="Helical" evidence="2">
    <location>
        <begin position="283"/>
        <end position="301"/>
    </location>
</feature>
<feature type="transmembrane region" description="Helical" evidence="2">
    <location>
        <begin position="227"/>
        <end position="245"/>
    </location>
</feature>
<dbReference type="KEGG" id="spue:AB5L97_09670"/>
<dbReference type="GO" id="GO:0016020">
    <property type="term" value="C:membrane"/>
    <property type="evidence" value="ECO:0007669"/>
    <property type="project" value="InterPro"/>
</dbReference>
<dbReference type="EMBL" id="CP163302">
    <property type="protein sequence ID" value="XDP47214.1"/>
    <property type="molecule type" value="Genomic_DNA"/>
</dbReference>
<dbReference type="PANTHER" id="PTHR22911:SF79">
    <property type="entry name" value="MOBA-LIKE NTP TRANSFERASE DOMAIN-CONTAINING PROTEIN"/>
    <property type="match status" value="1"/>
</dbReference>
<dbReference type="InterPro" id="IPR037185">
    <property type="entry name" value="EmrE-like"/>
</dbReference>
<dbReference type="PANTHER" id="PTHR22911">
    <property type="entry name" value="ACYL-MALONYL CONDENSING ENZYME-RELATED"/>
    <property type="match status" value="1"/>
</dbReference>
<dbReference type="Pfam" id="PF00892">
    <property type="entry name" value="EamA"/>
    <property type="match status" value="2"/>
</dbReference>
<feature type="transmembrane region" description="Helical" evidence="2">
    <location>
        <begin position="127"/>
        <end position="149"/>
    </location>
</feature>